<dbReference type="AlphaFoldDB" id="A0A371IEZ0"/>
<dbReference type="OrthoDB" id="1831637at2759"/>
<evidence type="ECO:0000313" key="2">
    <source>
        <dbReference type="Proteomes" id="UP000257109"/>
    </source>
</evidence>
<organism evidence="1 2">
    <name type="scientific">Mucuna pruriens</name>
    <name type="common">Velvet bean</name>
    <name type="synonym">Dolichos pruriens</name>
    <dbReference type="NCBI Taxonomy" id="157652"/>
    <lineage>
        <taxon>Eukaryota</taxon>
        <taxon>Viridiplantae</taxon>
        <taxon>Streptophyta</taxon>
        <taxon>Embryophyta</taxon>
        <taxon>Tracheophyta</taxon>
        <taxon>Spermatophyta</taxon>
        <taxon>Magnoliopsida</taxon>
        <taxon>eudicotyledons</taxon>
        <taxon>Gunneridae</taxon>
        <taxon>Pentapetalae</taxon>
        <taxon>rosids</taxon>
        <taxon>fabids</taxon>
        <taxon>Fabales</taxon>
        <taxon>Fabaceae</taxon>
        <taxon>Papilionoideae</taxon>
        <taxon>50 kb inversion clade</taxon>
        <taxon>NPAAA clade</taxon>
        <taxon>indigoferoid/millettioid clade</taxon>
        <taxon>Phaseoleae</taxon>
        <taxon>Mucuna</taxon>
    </lineage>
</organism>
<gene>
    <name evidence="1" type="ORF">CR513_01452</name>
</gene>
<proteinExistence type="predicted"/>
<reference evidence="1" key="1">
    <citation type="submission" date="2018-05" db="EMBL/GenBank/DDBJ databases">
        <title>Draft genome of Mucuna pruriens seed.</title>
        <authorList>
            <person name="Nnadi N.E."/>
            <person name="Vos R."/>
            <person name="Hasami M.H."/>
            <person name="Devisetty U.K."/>
            <person name="Aguiy J.C."/>
        </authorList>
    </citation>
    <scope>NUCLEOTIDE SEQUENCE [LARGE SCALE GENOMIC DNA]</scope>
    <source>
        <strain evidence="1">JCA_2017</strain>
    </source>
</reference>
<evidence type="ECO:0008006" key="3">
    <source>
        <dbReference type="Google" id="ProtNLM"/>
    </source>
</evidence>
<name>A0A371IEZ0_MUCPR</name>
<protein>
    <recommendedName>
        <fullName evidence="3">Reverse transcriptase/retrotransposon-derived protein RNase H-like domain-containing protein</fullName>
    </recommendedName>
</protein>
<evidence type="ECO:0000313" key="1">
    <source>
        <dbReference type="EMBL" id="RDY13588.1"/>
    </source>
</evidence>
<sequence>MGIEANLEKCQATINMRSPVDDQRGPTTSGDSFAWKTESEEAFLRLKAMLATLPTLTKSIPGIPLLVYISVSDHAVSATIV</sequence>
<dbReference type="EMBL" id="QJKJ01000248">
    <property type="protein sequence ID" value="RDY13588.1"/>
    <property type="molecule type" value="Genomic_DNA"/>
</dbReference>
<dbReference type="InterPro" id="IPR043502">
    <property type="entry name" value="DNA/RNA_pol_sf"/>
</dbReference>
<dbReference type="Proteomes" id="UP000257109">
    <property type="component" value="Unassembled WGS sequence"/>
</dbReference>
<feature type="non-terminal residue" evidence="1">
    <location>
        <position position="1"/>
    </location>
</feature>
<dbReference type="SUPFAM" id="SSF56672">
    <property type="entry name" value="DNA/RNA polymerases"/>
    <property type="match status" value="1"/>
</dbReference>
<accession>A0A371IEZ0</accession>
<comment type="caution">
    <text evidence="1">The sequence shown here is derived from an EMBL/GenBank/DDBJ whole genome shotgun (WGS) entry which is preliminary data.</text>
</comment>
<keyword evidence="2" id="KW-1185">Reference proteome</keyword>